<dbReference type="Proteomes" id="UP000017836">
    <property type="component" value="Unassembled WGS sequence"/>
</dbReference>
<name>W1PFI2_AMBTC</name>
<proteinExistence type="predicted"/>
<evidence type="ECO:0000256" key="1">
    <source>
        <dbReference type="SAM" id="MobiDB-lite"/>
    </source>
</evidence>
<dbReference type="HOGENOM" id="CLU_1582654_0_0_1"/>
<reference evidence="3" key="1">
    <citation type="journal article" date="2013" name="Science">
        <title>The Amborella genome and the evolution of flowering plants.</title>
        <authorList>
            <consortium name="Amborella Genome Project"/>
        </authorList>
    </citation>
    <scope>NUCLEOTIDE SEQUENCE [LARGE SCALE GENOMIC DNA]</scope>
</reference>
<dbReference type="AlphaFoldDB" id="W1PFI2"/>
<evidence type="ECO:0000313" key="2">
    <source>
        <dbReference type="EMBL" id="ERN05820.1"/>
    </source>
</evidence>
<dbReference type="EMBL" id="KI393980">
    <property type="protein sequence ID" value="ERN05820.1"/>
    <property type="molecule type" value="Genomic_DNA"/>
</dbReference>
<keyword evidence="3" id="KW-1185">Reference proteome</keyword>
<dbReference type="Gramene" id="ERN05820">
    <property type="protein sequence ID" value="ERN05820"/>
    <property type="gene ID" value="AMTR_s00006p00259600"/>
</dbReference>
<feature type="region of interest" description="Disordered" evidence="1">
    <location>
        <begin position="118"/>
        <end position="169"/>
    </location>
</feature>
<evidence type="ECO:0000313" key="3">
    <source>
        <dbReference type="Proteomes" id="UP000017836"/>
    </source>
</evidence>
<gene>
    <name evidence="2" type="ORF">AMTR_s00006p00259600</name>
</gene>
<feature type="compositionally biased region" description="Basic and acidic residues" evidence="1">
    <location>
        <begin position="137"/>
        <end position="156"/>
    </location>
</feature>
<protein>
    <submittedName>
        <fullName evidence="2">Uncharacterized protein</fullName>
    </submittedName>
</protein>
<sequence>YNTDEEPIPVLEIDCTPCKCVGYGTSVCPYVSVNQRRQCQGVLKERFKKLNSCKMRFLSMDGRLRSSNPPTQISPSTSLFSQIPSSCKGNQKTWGGFPVGPSENHRFHLAIIDQKVKEARGEENKRNKISAPSPKTVEIRDAVRPPMEADRSKKIQEGSIRLVCEATSR</sequence>
<feature type="non-terminal residue" evidence="2">
    <location>
        <position position="1"/>
    </location>
</feature>
<accession>W1PFI2</accession>
<organism evidence="2 3">
    <name type="scientific">Amborella trichopoda</name>
    <dbReference type="NCBI Taxonomy" id="13333"/>
    <lineage>
        <taxon>Eukaryota</taxon>
        <taxon>Viridiplantae</taxon>
        <taxon>Streptophyta</taxon>
        <taxon>Embryophyta</taxon>
        <taxon>Tracheophyta</taxon>
        <taxon>Spermatophyta</taxon>
        <taxon>Magnoliopsida</taxon>
        <taxon>Amborellales</taxon>
        <taxon>Amborellaceae</taxon>
        <taxon>Amborella</taxon>
    </lineage>
</organism>